<dbReference type="SMART" id="SM00542">
    <property type="entry name" value="FYRC"/>
    <property type="match status" value="1"/>
</dbReference>
<dbReference type="GO" id="GO:0005634">
    <property type="term" value="C:nucleus"/>
    <property type="evidence" value="ECO:0007669"/>
    <property type="project" value="InterPro"/>
</dbReference>
<protein>
    <submittedName>
        <fullName evidence="1">Uncharacterized protein</fullName>
    </submittedName>
</protein>
<comment type="caution">
    <text evidence="1">The sequence shown here is derived from an EMBL/GenBank/DDBJ whole genome shotgun (WGS) entry which is preliminary data.</text>
</comment>
<keyword evidence="2" id="KW-1185">Reference proteome</keyword>
<dbReference type="Proteomes" id="UP001237642">
    <property type="component" value="Unassembled WGS sequence"/>
</dbReference>
<reference evidence="1" key="1">
    <citation type="submission" date="2023-02" db="EMBL/GenBank/DDBJ databases">
        <title>Genome of toxic invasive species Heracleum sosnowskyi carries increased number of genes despite the absence of recent whole-genome duplications.</title>
        <authorList>
            <person name="Schelkunov M."/>
            <person name="Shtratnikova V."/>
            <person name="Makarenko M."/>
            <person name="Klepikova A."/>
            <person name="Omelchenko D."/>
            <person name="Novikova G."/>
            <person name="Obukhova E."/>
            <person name="Bogdanov V."/>
            <person name="Penin A."/>
            <person name="Logacheva M."/>
        </authorList>
    </citation>
    <scope>NUCLEOTIDE SEQUENCE</scope>
    <source>
        <strain evidence="1">Hsosn_3</strain>
        <tissue evidence="1">Leaf</tissue>
    </source>
</reference>
<dbReference type="EMBL" id="JAUIZM010000003">
    <property type="protein sequence ID" value="KAK1391735.1"/>
    <property type="molecule type" value="Genomic_DNA"/>
</dbReference>
<sequence>MSATRCWEMVRERVNQEIAKHHKLGKPKLPPLQPPGSLDGVEMFGFTLPAIVQNLTSHVGPITLVMFVSAHYAGSDLVPKFKQGEFWKKVYGPVFIYLNTNDGLDPLALWNDAKTHMSIEVKSWPYDFPASEDFPSKDQRGNVRGRLLVHDTYMSETDLSANGAYVGLAPPGDVGSWQRECKVGIPVLLDWIGI</sequence>
<dbReference type="AlphaFoldDB" id="A0AAD8IX64"/>
<dbReference type="PANTHER" id="PTHR32018:SF1">
    <property type="entry name" value="RHAMNOGALACTURONAN ENDOLYASE"/>
    <property type="match status" value="1"/>
</dbReference>
<reference evidence="1" key="2">
    <citation type="submission" date="2023-05" db="EMBL/GenBank/DDBJ databases">
        <authorList>
            <person name="Schelkunov M.I."/>
        </authorList>
    </citation>
    <scope>NUCLEOTIDE SEQUENCE</scope>
    <source>
        <strain evidence="1">Hsosn_3</strain>
        <tissue evidence="1">Leaf</tissue>
    </source>
</reference>
<evidence type="ECO:0000313" key="2">
    <source>
        <dbReference type="Proteomes" id="UP001237642"/>
    </source>
</evidence>
<dbReference type="InterPro" id="IPR003889">
    <property type="entry name" value="FYrich_C"/>
</dbReference>
<dbReference type="Pfam" id="PF05965">
    <property type="entry name" value="FYRC"/>
    <property type="match status" value="1"/>
</dbReference>
<organism evidence="1 2">
    <name type="scientific">Heracleum sosnowskyi</name>
    <dbReference type="NCBI Taxonomy" id="360622"/>
    <lineage>
        <taxon>Eukaryota</taxon>
        <taxon>Viridiplantae</taxon>
        <taxon>Streptophyta</taxon>
        <taxon>Embryophyta</taxon>
        <taxon>Tracheophyta</taxon>
        <taxon>Spermatophyta</taxon>
        <taxon>Magnoliopsida</taxon>
        <taxon>eudicotyledons</taxon>
        <taxon>Gunneridae</taxon>
        <taxon>Pentapetalae</taxon>
        <taxon>asterids</taxon>
        <taxon>campanulids</taxon>
        <taxon>Apiales</taxon>
        <taxon>Apiaceae</taxon>
        <taxon>Apioideae</taxon>
        <taxon>apioid superclade</taxon>
        <taxon>Tordylieae</taxon>
        <taxon>Tordyliinae</taxon>
        <taxon>Heracleum</taxon>
    </lineage>
</organism>
<name>A0AAD8IX64_9APIA</name>
<proteinExistence type="predicted"/>
<dbReference type="PANTHER" id="PTHR32018">
    <property type="entry name" value="RHAMNOGALACTURONATE LYASE FAMILY PROTEIN"/>
    <property type="match status" value="1"/>
</dbReference>
<dbReference type="InterPro" id="IPR051850">
    <property type="entry name" value="Polysacch_Lyase_4"/>
</dbReference>
<gene>
    <name evidence="1" type="ORF">POM88_010791</name>
</gene>
<accession>A0AAD8IX64</accession>
<evidence type="ECO:0000313" key="1">
    <source>
        <dbReference type="EMBL" id="KAK1391735.1"/>
    </source>
</evidence>